<gene>
    <name evidence="2" type="ORF">AWH56_010395</name>
</gene>
<proteinExistence type="predicted"/>
<evidence type="ECO:0000313" key="3">
    <source>
        <dbReference type="Proteomes" id="UP000180175"/>
    </source>
</evidence>
<reference evidence="2 3" key="2">
    <citation type="journal article" date="2019" name="Int. J. Syst. Evol. Microbiol.">
        <title>Anaerobacillus isosaccharinicus sp. nov., an alkaliphilic bacterium which degrades isosaccharinic acid.</title>
        <authorList>
            <person name="Bassil N.M."/>
            <person name="Lloyd J.R."/>
        </authorList>
    </citation>
    <scope>NUCLEOTIDE SEQUENCE [LARGE SCALE GENOMIC DNA]</scope>
    <source>
        <strain evidence="2 3">NB2006</strain>
    </source>
</reference>
<dbReference type="AlphaFoldDB" id="A0A7S7REF0"/>
<reference evidence="2 3" key="1">
    <citation type="journal article" date="2017" name="Genome Announc.">
        <title>Draft Genome Sequences of Four Alkaliphilic Bacteria Belonging to the Anaerobacillus Genus.</title>
        <authorList>
            <person name="Bassil N.M."/>
            <person name="Lloyd J.R."/>
        </authorList>
    </citation>
    <scope>NUCLEOTIDE SEQUENCE [LARGE SCALE GENOMIC DNA]</scope>
    <source>
        <strain evidence="2 3">NB2006</strain>
    </source>
</reference>
<dbReference type="RefSeq" id="WP_108721407.1">
    <property type="nucleotide sequence ID" value="NZ_CP063356.2"/>
</dbReference>
<dbReference type="EMBL" id="CP063356">
    <property type="protein sequence ID" value="QOY38793.1"/>
    <property type="molecule type" value="Genomic_DNA"/>
</dbReference>
<dbReference type="OrthoDB" id="2973780at2"/>
<evidence type="ECO:0000256" key="1">
    <source>
        <dbReference type="SAM" id="MobiDB-lite"/>
    </source>
</evidence>
<protein>
    <submittedName>
        <fullName evidence="2">Small, acid-soluble spore protein L</fullName>
    </submittedName>
</protein>
<accession>A0A7S7REF0</accession>
<evidence type="ECO:0000313" key="2">
    <source>
        <dbReference type="EMBL" id="QOY38793.1"/>
    </source>
</evidence>
<name>A0A7S7REF0_9BACI</name>
<feature type="region of interest" description="Disordered" evidence="1">
    <location>
        <begin position="1"/>
        <end position="51"/>
    </location>
</feature>
<keyword evidence="3" id="KW-1185">Reference proteome</keyword>
<organism evidence="2 3">
    <name type="scientific">Anaerobacillus isosaccharinicus</name>
    <dbReference type="NCBI Taxonomy" id="1532552"/>
    <lineage>
        <taxon>Bacteria</taxon>
        <taxon>Bacillati</taxon>
        <taxon>Bacillota</taxon>
        <taxon>Bacilli</taxon>
        <taxon>Bacillales</taxon>
        <taxon>Bacillaceae</taxon>
        <taxon>Anaerobacillus</taxon>
    </lineage>
</organism>
<dbReference type="Proteomes" id="UP000180175">
    <property type="component" value="Chromosome"/>
</dbReference>
<dbReference type="KEGG" id="aia:AWH56_010395"/>
<sequence length="51" mass="5403">MARKPRPTKGNKDVSIPGEPSVNPMGVSPDHEFSTEPLSKGALAAKKTNTK</sequence>